<protein>
    <recommendedName>
        <fullName evidence="3">Metallo-beta-lactamase domain-containing protein</fullName>
    </recommendedName>
</protein>
<dbReference type="EMBL" id="CABVGZ010000006">
    <property type="protein sequence ID" value="VVM53226.1"/>
    <property type="molecule type" value="Genomic_DNA"/>
</dbReference>
<organism evidence="1 2">
    <name type="scientific">Pseudomonas fluorescens</name>
    <dbReference type="NCBI Taxonomy" id="294"/>
    <lineage>
        <taxon>Bacteria</taxon>
        <taxon>Pseudomonadati</taxon>
        <taxon>Pseudomonadota</taxon>
        <taxon>Gammaproteobacteria</taxon>
        <taxon>Pseudomonadales</taxon>
        <taxon>Pseudomonadaceae</taxon>
        <taxon>Pseudomonas</taxon>
    </lineage>
</organism>
<dbReference type="PANTHER" id="PTHR30619">
    <property type="entry name" value="DNA INTERNALIZATION/COMPETENCE PROTEIN COMEC/REC2"/>
    <property type="match status" value="1"/>
</dbReference>
<evidence type="ECO:0008006" key="3">
    <source>
        <dbReference type="Google" id="ProtNLM"/>
    </source>
</evidence>
<dbReference type="InterPro" id="IPR052159">
    <property type="entry name" value="Competence_DNA_uptake"/>
</dbReference>
<accession>A0A5E6QAA8</accession>
<dbReference type="RefSeq" id="WP_150774172.1">
    <property type="nucleotide sequence ID" value="NZ_CABVGZ010000006.1"/>
</dbReference>
<dbReference type="AlphaFoldDB" id="A0A5E6QAA8"/>
<evidence type="ECO:0000313" key="1">
    <source>
        <dbReference type="EMBL" id="VVM53226.1"/>
    </source>
</evidence>
<evidence type="ECO:0000313" key="2">
    <source>
        <dbReference type="Proteomes" id="UP000326241"/>
    </source>
</evidence>
<dbReference type="SUPFAM" id="SSF56281">
    <property type="entry name" value="Metallo-hydrolase/oxidoreductase"/>
    <property type="match status" value="1"/>
</dbReference>
<gene>
    <name evidence="1" type="ORF">PS624_00895</name>
</gene>
<sequence length="348" mass="38731">MFRVRAIQVKHGDSLLVSYGDNEQPYHLLVDGGPSGSSHTLKEVLESVRGVGERLKLEVLVVTHYDLDHIQGIIELLKDTPDWLDIQEVWFNGYHHLKPPDILGSNEGDILSQLIRARGLSWNRSFRNDNNDAGGRILQSKHVITLPGGMEVRILSPDEGGLAALAKDWLNPALPPPASESAPGDLMGPKESWPPKPYAQYGGNAFVSDRSAPNRSSIALLLTFDKKRVLLGADAYSDVVKNGFMMQFDTSEPVDLLKVSHHGSKGNTNKGLLDMLECKRLLISTSGESHKNTDHWWFARLVGRNNSTAIYLSDPYGLPGNWQNRPSGWPKFTCRYPEETMKFVDVLL</sequence>
<dbReference type="PANTHER" id="PTHR30619:SF1">
    <property type="entry name" value="RECOMBINATION PROTEIN 2"/>
    <property type="match status" value="1"/>
</dbReference>
<dbReference type="Proteomes" id="UP000326241">
    <property type="component" value="Unassembled WGS sequence"/>
</dbReference>
<dbReference type="Gene3D" id="3.60.15.10">
    <property type="entry name" value="Ribonuclease Z/Hydroxyacylglutathione hydrolase-like"/>
    <property type="match status" value="1"/>
</dbReference>
<dbReference type="InterPro" id="IPR036866">
    <property type="entry name" value="RibonucZ/Hydroxyglut_hydro"/>
</dbReference>
<reference evidence="1 2" key="1">
    <citation type="submission" date="2019-09" db="EMBL/GenBank/DDBJ databases">
        <authorList>
            <person name="Chandra G."/>
            <person name="Truman W A."/>
        </authorList>
    </citation>
    <scope>NUCLEOTIDE SEQUENCE [LARGE SCALE GENOMIC DNA]</scope>
    <source>
        <strain evidence="1">PS624</strain>
    </source>
</reference>
<proteinExistence type="predicted"/>
<name>A0A5E6QAA8_PSEFL</name>